<dbReference type="AlphaFoldDB" id="W9JRC3"/>
<proteinExistence type="predicted"/>
<name>W9JRC3_FUSOX</name>
<dbReference type="EMBL" id="JH717907">
    <property type="protein sequence ID" value="EWZ31858.1"/>
    <property type="molecule type" value="Genomic_DNA"/>
</dbReference>
<accession>W9JRC3</accession>
<sequence length="83" mass="9388">MAHVMTMPAKLRSGKTCRPYSEQSEPIALYQRVLHEQHQFAVCLASARSQGAAARRAHTPNPPSDSHETMVVRSSRRWSKEDQ</sequence>
<protein>
    <submittedName>
        <fullName evidence="2">Uncharacterized protein</fullName>
    </submittedName>
</protein>
<dbReference type="HOGENOM" id="CLU_2606093_0_0_1"/>
<evidence type="ECO:0000313" key="2">
    <source>
        <dbReference type="EMBL" id="EWZ31858.1"/>
    </source>
</evidence>
<gene>
    <name evidence="2" type="ORF">FOZG_14910</name>
</gene>
<dbReference type="Proteomes" id="UP000030766">
    <property type="component" value="Unassembled WGS sequence"/>
</dbReference>
<reference evidence="2" key="2">
    <citation type="submission" date="2012-06" db="EMBL/GenBank/DDBJ databases">
        <title>Annotation of the Genome Sequence of Fusarium oxysporum Fo47.</title>
        <authorList>
            <consortium name="The Broad Institute Genomics Platform"/>
            <person name="Ma L.-J."/>
            <person name="Corby-Kistler H."/>
            <person name="Broz K."/>
            <person name="Gale L.R."/>
            <person name="Jonkers W."/>
            <person name="O'Donnell K."/>
            <person name="Ploetz R."/>
            <person name="Steinberg C."/>
            <person name="Schwartz D.C."/>
            <person name="VanEtten H."/>
            <person name="Zhou S."/>
            <person name="Young S.K."/>
            <person name="Zeng Q."/>
            <person name="Gargeya S."/>
            <person name="Fitzgerald M."/>
            <person name="Abouelleil A."/>
            <person name="Alvarado L."/>
            <person name="Chapman S.B."/>
            <person name="Gainer-Dewar J."/>
            <person name="Goldberg J."/>
            <person name="Griggs A."/>
            <person name="Gujja S."/>
            <person name="Hansen M."/>
            <person name="Howarth C."/>
            <person name="Imamovic A."/>
            <person name="Ireland A."/>
            <person name="Larimer J."/>
            <person name="McCowan C."/>
            <person name="Murphy C."/>
            <person name="Pearson M."/>
            <person name="Poon T.W."/>
            <person name="Priest M."/>
            <person name="Roberts A."/>
            <person name="Saif S."/>
            <person name="Shea T."/>
            <person name="Sykes S."/>
            <person name="Wortman J."/>
            <person name="Nusbaum C."/>
            <person name="Birren B."/>
        </authorList>
    </citation>
    <scope>NUCLEOTIDE SEQUENCE</scope>
    <source>
        <strain evidence="2">Fo47</strain>
    </source>
</reference>
<dbReference type="VEuPathDB" id="FungiDB:FOZG_14910"/>
<feature type="region of interest" description="Disordered" evidence="1">
    <location>
        <begin position="48"/>
        <end position="83"/>
    </location>
</feature>
<organism evidence="2">
    <name type="scientific">Fusarium oxysporum Fo47</name>
    <dbReference type="NCBI Taxonomy" id="660027"/>
    <lineage>
        <taxon>Eukaryota</taxon>
        <taxon>Fungi</taxon>
        <taxon>Dikarya</taxon>
        <taxon>Ascomycota</taxon>
        <taxon>Pezizomycotina</taxon>
        <taxon>Sordariomycetes</taxon>
        <taxon>Hypocreomycetidae</taxon>
        <taxon>Hypocreales</taxon>
        <taxon>Nectriaceae</taxon>
        <taxon>Fusarium</taxon>
        <taxon>Fusarium oxysporum species complex</taxon>
    </lineage>
</organism>
<evidence type="ECO:0000256" key="1">
    <source>
        <dbReference type="SAM" id="MobiDB-lite"/>
    </source>
</evidence>
<reference evidence="2" key="1">
    <citation type="submission" date="2011-06" db="EMBL/GenBank/DDBJ databases">
        <title>The Genome Sequence of Fusarium oxysporum Fo47.</title>
        <authorList>
            <consortium name="The Broad Institute Genome Sequencing Platform"/>
            <person name="Ma L.-J."/>
            <person name="Gale L.R."/>
            <person name="Schwartz D.C."/>
            <person name="Zhou S."/>
            <person name="Corby-Kistler H."/>
            <person name="Young S.K."/>
            <person name="Zeng Q."/>
            <person name="Gargeya S."/>
            <person name="Fitzgerald M."/>
            <person name="Haas B."/>
            <person name="Abouelleil A."/>
            <person name="Alvarado L."/>
            <person name="Arachchi H.M."/>
            <person name="Berlin A."/>
            <person name="Brown A."/>
            <person name="Chapman S.B."/>
            <person name="Chen Z."/>
            <person name="Dunbar C."/>
            <person name="Freedman E."/>
            <person name="Gearin G."/>
            <person name="Gellesch M."/>
            <person name="Goldberg J."/>
            <person name="Griggs A."/>
            <person name="Gujja S."/>
            <person name="Heiman D."/>
            <person name="Howarth C."/>
            <person name="Larson L."/>
            <person name="Lui A."/>
            <person name="MacDonald P.J.P."/>
            <person name="Mehta T."/>
            <person name="Montmayeur A."/>
            <person name="Murphy C."/>
            <person name="Neiman D."/>
            <person name="Pearson M."/>
            <person name="Priest M."/>
            <person name="Roberts A."/>
            <person name="Saif S."/>
            <person name="Shea T."/>
            <person name="Shenoy N."/>
            <person name="Sisk P."/>
            <person name="Stolte C."/>
            <person name="Sykes S."/>
            <person name="Wortman J."/>
            <person name="Nusbaum C."/>
            <person name="Birren B."/>
        </authorList>
    </citation>
    <scope>NUCLEOTIDE SEQUENCE [LARGE SCALE GENOMIC DNA]</scope>
    <source>
        <strain evidence="2">Fo47</strain>
    </source>
</reference>